<dbReference type="AlphaFoldDB" id="A0A1Y1QMP1"/>
<evidence type="ECO:0000313" key="3">
    <source>
        <dbReference type="Proteomes" id="UP000192491"/>
    </source>
</evidence>
<organism evidence="2 3">
    <name type="scientific">Thiothrix lacustris</name>
    <dbReference type="NCBI Taxonomy" id="525917"/>
    <lineage>
        <taxon>Bacteria</taxon>
        <taxon>Pseudomonadati</taxon>
        <taxon>Pseudomonadota</taxon>
        <taxon>Gammaproteobacteria</taxon>
        <taxon>Thiotrichales</taxon>
        <taxon>Thiotrichaceae</taxon>
        <taxon>Thiothrix</taxon>
    </lineage>
</organism>
<keyword evidence="1" id="KW-1133">Transmembrane helix</keyword>
<dbReference type="EMBL" id="MTEJ01000142">
    <property type="protein sequence ID" value="OQX09443.1"/>
    <property type="molecule type" value="Genomic_DNA"/>
</dbReference>
<keyword evidence="1" id="KW-0812">Transmembrane</keyword>
<proteinExistence type="predicted"/>
<sequence>MGKFLDEFFALFSDDFIKFLVNIPDIVNFLGEDSGTVWVIVLSIVAVWGVYRVVSRFLE</sequence>
<keyword evidence="1" id="KW-0472">Membrane</keyword>
<reference evidence="2 3" key="1">
    <citation type="submission" date="2017-01" db="EMBL/GenBank/DDBJ databases">
        <title>Novel large sulfur bacteria in the metagenomes of groundwater-fed chemosynthetic microbial mats in the Lake Huron basin.</title>
        <authorList>
            <person name="Sharrar A.M."/>
            <person name="Flood B.E."/>
            <person name="Bailey J.V."/>
            <person name="Jones D.S."/>
            <person name="Biddanda B."/>
            <person name="Ruberg S.A."/>
            <person name="Marcus D.N."/>
            <person name="Dick G.J."/>
        </authorList>
    </citation>
    <scope>NUCLEOTIDE SEQUENCE [LARGE SCALE GENOMIC DNA]</scope>
    <source>
        <strain evidence="2">A8</strain>
    </source>
</reference>
<protein>
    <submittedName>
        <fullName evidence="2">Uncharacterized protein</fullName>
    </submittedName>
</protein>
<dbReference type="Proteomes" id="UP000192491">
    <property type="component" value="Unassembled WGS sequence"/>
</dbReference>
<evidence type="ECO:0000313" key="2">
    <source>
        <dbReference type="EMBL" id="OQX09443.1"/>
    </source>
</evidence>
<accession>A0A1Y1QMP1</accession>
<comment type="caution">
    <text evidence="2">The sequence shown here is derived from an EMBL/GenBank/DDBJ whole genome shotgun (WGS) entry which is preliminary data.</text>
</comment>
<gene>
    <name evidence="2" type="ORF">BWK73_22795</name>
</gene>
<evidence type="ECO:0000256" key="1">
    <source>
        <dbReference type="SAM" id="Phobius"/>
    </source>
</evidence>
<feature type="transmembrane region" description="Helical" evidence="1">
    <location>
        <begin position="35"/>
        <end position="54"/>
    </location>
</feature>
<name>A0A1Y1QMP1_9GAMM</name>